<proteinExistence type="predicted"/>
<organism evidence="1 2">
    <name type="scientific">Colwellia psychrerythraea (strain 34H / ATCC BAA-681)</name>
    <name type="common">Vibrio psychroerythus</name>
    <dbReference type="NCBI Taxonomy" id="167879"/>
    <lineage>
        <taxon>Bacteria</taxon>
        <taxon>Pseudomonadati</taxon>
        <taxon>Pseudomonadota</taxon>
        <taxon>Gammaproteobacteria</taxon>
        <taxon>Alteromonadales</taxon>
        <taxon>Colwelliaceae</taxon>
        <taxon>Colwellia</taxon>
    </lineage>
</organism>
<dbReference type="Proteomes" id="UP000000547">
    <property type="component" value="Chromosome"/>
</dbReference>
<evidence type="ECO:0000313" key="2">
    <source>
        <dbReference type="Proteomes" id="UP000000547"/>
    </source>
</evidence>
<dbReference type="AlphaFoldDB" id="Q482N5"/>
<dbReference type="HOGENOM" id="CLU_3326853_0_0_6"/>
<dbReference type="STRING" id="167879.CPS_2257"/>
<evidence type="ECO:0000313" key="1">
    <source>
        <dbReference type="EMBL" id="AAZ28512.1"/>
    </source>
</evidence>
<dbReference type="KEGG" id="cps:CPS_2257"/>
<gene>
    <name evidence="1" type="ordered locus">CPS_2257</name>
</gene>
<sequence>MALNLADIDKNKLGFSSYCSSNAQAVIFIKKGVDCAAS</sequence>
<protein>
    <submittedName>
        <fullName evidence="1">Uncharacterized protein</fullName>
    </submittedName>
</protein>
<reference evidence="1" key="1">
    <citation type="journal article" date="2005" name="Proc. Natl. Acad. Sci. U.S.A.">
        <title>The psychrophilic lifestyle as revealed by the genome sequence of Colwellia psychrerythraea 34H through genomic and proteomic analyses.</title>
        <authorList>
            <person name="Methe B.A."/>
            <person name="Nelson K.E."/>
            <person name="Deming J.W."/>
            <person name="Momen B."/>
            <person name="Melamud E."/>
            <person name="Zhang X."/>
            <person name="Moult J."/>
            <person name="Madupu R."/>
            <person name="Nelson W.C."/>
            <person name="Dodson R.J."/>
            <person name="Brinkac L.M."/>
            <person name="Daugherty S.C."/>
            <person name="Durkin A.S."/>
            <person name="DeBoy R.T."/>
            <person name="Kolonay J.F."/>
            <person name="Sullivan S.A."/>
            <person name="Zhou L."/>
            <person name="Davidsen T.M."/>
            <person name="Wu M."/>
            <person name="Huston A.L."/>
            <person name="Lewis M."/>
            <person name="Weaver B."/>
            <person name="Weidman J.F."/>
            <person name="Khouri H."/>
            <person name="Utterback T.R."/>
            <person name="Feldblyum T.V."/>
            <person name="Fraser C.M."/>
        </authorList>
    </citation>
    <scope>NUCLEOTIDE SEQUENCE [LARGE SCALE GENOMIC DNA]</scope>
    <source>
        <strain evidence="1">34H</strain>
    </source>
</reference>
<accession>Q482N5</accession>
<dbReference type="EMBL" id="CP000083">
    <property type="protein sequence ID" value="AAZ28512.1"/>
    <property type="molecule type" value="Genomic_DNA"/>
</dbReference>
<name>Q482N5_COLP3</name>